<dbReference type="RefSeq" id="WP_129466755.1">
    <property type="nucleotide sequence ID" value="NZ_JARRYG010000012.1"/>
</dbReference>
<evidence type="ECO:0000313" key="2">
    <source>
        <dbReference type="EMBL" id="MDO7855862.1"/>
    </source>
</evidence>
<accession>A0AA42FL36</accession>
<name>A0AA42FL36_9GAMM</name>
<dbReference type="Proteomes" id="UP001176478">
    <property type="component" value="Unassembled WGS sequence"/>
</dbReference>
<organism evidence="1 3">
    <name type="scientific">Providencia huashanensis</name>
    <dbReference type="NCBI Taxonomy" id="3037798"/>
    <lineage>
        <taxon>Bacteria</taxon>
        <taxon>Pseudomonadati</taxon>
        <taxon>Pseudomonadota</taxon>
        <taxon>Gammaproteobacteria</taxon>
        <taxon>Enterobacterales</taxon>
        <taxon>Morganellaceae</taxon>
        <taxon>Providencia</taxon>
    </lineage>
</organism>
<dbReference type="EMBL" id="JAUQTG010000002">
    <property type="protein sequence ID" value="MDO7855862.1"/>
    <property type="molecule type" value="Genomic_DNA"/>
</dbReference>
<proteinExistence type="predicted"/>
<protein>
    <submittedName>
        <fullName evidence="1">Uncharacterized protein</fullName>
    </submittedName>
</protein>
<dbReference type="AlphaFoldDB" id="A0AA42FL36"/>
<evidence type="ECO:0000313" key="3">
    <source>
        <dbReference type="Proteomes" id="UP001156701"/>
    </source>
</evidence>
<sequence>MSNIKKYSVSRVFTNNDLTMITKLLREDKSPKQMYRYLANKGDRYALFAGVSGSESGFWGKYTLYDPNKNPLLNNEKIKSEEFSNIDFRLADEYLILLESKLNESGGELVEILDINHDELILINTKACYKSRFSIENWYLHAVFESLSPNEREGFWIHRLNSSTEFKEQINHHYKTFDMMIKKYISSNSSEKEMLKSWLTNNFYISMYKELSNSQNYELDKIRSSGSELSNLMTDVIGRIKTNEKVLGDVVPWVFHEVDADEILTQDAISSIKSEIDILFWETKEEKLKFLMNEISVNRHNRRKKRAALFNVNEQNKFELHLKDAQDVCKKLEEKKDPKILYDYLVENNEQYGVIPNGLVRGDSSAGKMATNFLVERAKQHNIILGHNDLKRIQFKVALETRQKLLDKFDDEKTTVLRKKFTIRDIEDIHDKVFISENLPKEAWTLSIPLQIIPIEKHNEIYDEMISNSGSNKQQVEFGLYLTDEMLTEIIKNPSKEKIELFIEWTNTASTVGNIKEAGAVFGDYFVESGITLKKDIAAYVNELKKVIPKSDLDIYGVESKISQTKTQPINQGAPSTPPIKYPHNMVDKSILESTYPKSEPNRQLVPRTTNLLDRFKDNETPTNYYLERPSVVLPGTSGFKDFPTDTIRSNHHFENMIGQLRDNISSMNNSMDSFDDKYSIPSMPSIPEFSYSGYSSGGSFSFN</sequence>
<reference evidence="2" key="2">
    <citation type="submission" date="2023-07" db="EMBL/GenBank/DDBJ databases">
        <authorList>
            <person name="Yang W."/>
            <person name="Chen J."/>
            <person name="Ji P."/>
            <person name="Hu F."/>
        </authorList>
    </citation>
    <scope>NUCLEOTIDE SEQUENCE</scope>
    <source>
        <strain evidence="2">CRE-138-0111</strain>
    </source>
</reference>
<dbReference type="EMBL" id="JARRYG010000012">
    <property type="protein sequence ID" value="MDG4697066.1"/>
    <property type="molecule type" value="Genomic_DNA"/>
</dbReference>
<dbReference type="Proteomes" id="UP001156701">
    <property type="component" value="Unassembled WGS sequence"/>
</dbReference>
<gene>
    <name evidence="1" type="ORF">P7V44_12560</name>
    <name evidence="2" type="ORF">Q5E86_05660</name>
</gene>
<keyword evidence="4" id="KW-1185">Reference proteome</keyword>
<evidence type="ECO:0000313" key="4">
    <source>
        <dbReference type="Proteomes" id="UP001176478"/>
    </source>
</evidence>
<evidence type="ECO:0000313" key="1">
    <source>
        <dbReference type="EMBL" id="MDG4697066.1"/>
    </source>
</evidence>
<comment type="caution">
    <text evidence="1">The sequence shown here is derived from an EMBL/GenBank/DDBJ whole genome shotgun (WGS) entry which is preliminary data.</text>
</comment>
<reference evidence="2" key="3">
    <citation type="journal article" date="2024" name="Int. J. Antimicrob. Agents">
        <title>Identification of a novel Providencia species showing multi-drug-resistant in three patients with hospital-acquired infection.</title>
        <authorList>
            <person name="Yang W."/>
            <person name="Chen J."/>
            <person name="Yang F."/>
            <person name="Ji P."/>
            <person name="Shen S."/>
            <person name="Yin D."/>
            <person name="Hu F."/>
        </authorList>
    </citation>
    <scope>NUCLEOTIDE SEQUENCE</scope>
    <source>
        <strain evidence="2">CRE-138-0111</strain>
    </source>
</reference>
<reference evidence="1" key="1">
    <citation type="submission" date="2023-03" db="EMBL/GenBank/DDBJ databases">
        <title>a new species belonging to Providencia genus.</title>
        <authorList>
            <person name="Yang W."/>
            <person name="Hu F."/>
            <person name="Shen S."/>
            <person name="Ding L."/>
            <person name="Yin D."/>
        </authorList>
    </citation>
    <scope>NUCLEOTIDE SEQUENCE</scope>
    <source>
        <strain evidence="1">CRE-3FA-0001</strain>
    </source>
</reference>